<evidence type="ECO:0000256" key="1">
    <source>
        <dbReference type="SAM" id="Coils"/>
    </source>
</evidence>
<feature type="coiled-coil region" evidence="1">
    <location>
        <begin position="284"/>
        <end position="346"/>
    </location>
</feature>
<dbReference type="AlphaFoldDB" id="A0A6M3IRV2"/>
<evidence type="ECO:0008006" key="3">
    <source>
        <dbReference type="Google" id="ProtNLM"/>
    </source>
</evidence>
<protein>
    <recommendedName>
        <fullName evidence="3">Tail tape measure protein</fullName>
    </recommendedName>
</protein>
<evidence type="ECO:0000313" key="2">
    <source>
        <dbReference type="EMBL" id="QJA60379.1"/>
    </source>
</evidence>
<organism evidence="2">
    <name type="scientific">viral metagenome</name>
    <dbReference type="NCBI Taxonomy" id="1070528"/>
    <lineage>
        <taxon>unclassified sequences</taxon>
        <taxon>metagenomes</taxon>
        <taxon>organismal metagenomes</taxon>
    </lineage>
</organism>
<reference evidence="2" key="1">
    <citation type="submission" date="2020-03" db="EMBL/GenBank/DDBJ databases">
        <title>The deep terrestrial virosphere.</title>
        <authorList>
            <person name="Holmfeldt K."/>
            <person name="Nilsson E."/>
            <person name="Simone D."/>
            <person name="Lopez-Fernandez M."/>
            <person name="Wu X."/>
            <person name="de Brujin I."/>
            <person name="Lundin D."/>
            <person name="Andersson A."/>
            <person name="Bertilsson S."/>
            <person name="Dopson M."/>
        </authorList>
    </citation>
    <scope>NUCLEOTIDE SEQUENCE</scope>
    <source>
        <strain evidence="2">MM415B01123</strain>
    </source>
</reference>
<name>A0A6M3IRV2_9ZZZZ</name>
<gene>
    <name evidence="2" type="ORF">MM415B01123_0021</name>
</gene>
<proteinExistence type="predicted"/>
<accession>A0A6M3IRV2</accession>
<dbReference type="EMBL" id="MT141406">
    <property type="protein sequence ID" value="QJA60379.1"/>
    <property type="molecule type" value="Genomic_DNA"/>
</dbReference>
<sequence length="573" mass="62922">MSDKVSIIIDVQNAQKAQEALRNLGIHTKTMGDEVKKASAQATMFSGALSKLVAGLGVYVSFRVAARAIKDVIQASSEQELVFKKLSVAVENTGGSFKKSRGEIENFLDTMQKTTVYGDTETAKLLQDLLPYTNNLSDAMRGAKIAMDMASAGLFDINTASKYVGMAMQGNVEMLGRYIGELRSSGNEQLKNMTAIEKTEYALNLLQKKYGGMASNELNTFAGATKQLNNYFGDLKEAVGDYITTNRTLRVTIQNTTFLIDELTQSIKSNQSAWENLSLEEIPLDAIRDKIAGLTKELSSIDERRANWDIQYEEKISKLKQEIEYYAKLLNVARRAQEEITKGEEESIKEKSELLLNYSTFRQELNKENFIFDEELRQAGIEAELTALEIKRDAVFSVAQSTASIMSSAARMTGQSWLDAVAILITGIAQVAKIVSTFKAIIAPTPWQKAAAIMEGIAVVAGTVTALASIAEQKKKLTEITVGDLSDALPKAASGMDYVPADMPIMVHKGERIVPANENPYNPLSTYTSSAGVVFSNTFNISAIIRETADIDLIVEKIGQRLERDVLQARTLT</sequence>
<keyword evidence="1" id="KW-0175">Coiled coil</keyword>